<feature type="compositionally biased region" description="Basic and acidic residues" evidence="1">
    <location>
        <begin position="169"/>
        <end position="179"/>
    </location>
</feature>
<keyword evidence="2" id="KW-1133">Transmembrane helix</keyword>
<dbReference type="EMBL" id="LN714483">
    <property type="protein sequence ID" value="CEL67636.1"/>
    <property type="molecule type" value="Genomic_DNA"/>
</dbReference>
<organism evidence="4">
    <name type="scientific">Neospora caninum (strain Liverpool)</name>
    <dbReference type="NCBI Taxonomy" id="572307"/>
    <lineage>
        <taxon>Eukaryota</taxon>
        <taxon>Sar</taxon>
        <taxon>Alveolata</taxon>
        <taxon>Apicomplexa</taxon>
        <taxon>Conoidasida</taxon>
        <taxon>Coccidia</taxon>
        <taxon>Eucoccidiorida</taxon>
        <taxon>Eimeriorina</taxon>
        <taxon>Sarcocystidae</taxon>
        <taxon>Neospora</taxon>
    </lineage>
</organism>
<evidence type="ECO:0000313" key="4">
    <source>
        <dbReference type="EMBL" id="CEL67636.1"/>
    </source>
</evidence>
<evidence type="ECO:0000256" key="3">
    <source>
        <dbReference type="SAM" id="SignalP"/>
    </source>
</evidence>
<accession>A0A0F7UF28</accession>
<name>A0A0F7UF28_NEOCL</name>
<proteinExistence type="predicted"/>
<evidence type="ECO:0000256" key="2">
    <source>
        <dbReference type="SAM" id="Phobius"/>
    </source>
</evidence>
<feature type="signal peptide" evidence="3">
    <location>
        <begin position="1"/>
        <end position="18"/>
    </location>
</feature>
<gene>
    <name evidence="4" type="ORF">BN1204_034310</name>
</gene>
<feature type="region of interest" description="Disordered" evidence="1">
    <location>
        <begin position="164"/>
        <end position="230"/>
    </location>
</feature>
<keyword evidence="2" id="KW-0812">Transmembrane</keyword>
<sequence>MKVLFYLGLFSGGLLCSADPQTLQSDASLSPLRAIVHLRGPVPVSSPIDPNAADGSYLESDTDVASKTPPAEAEDAVDQPTVVSALQLTQDGTPDTRATGVAGPEQCSCEFAGNCLPKGSCLALAFTLVAVTLVFVIFLAWLLQWIIAIPSEWILAKRLSKRGTSLKNSPREEEGRRALLEGTGTVDGREDRMKAGKGGLTPEEEEERERTRRAGPSGLPPPSPQESGRL</sequence>
<protein>
    <recommendedName>
        <fullName evidence="5">Transmembrane protein</fullName>
    </recommendedName>
</protein>
<dbReference type="AlphaFoldDB" id="A0A0F7UF28"/>
<feature type="transmembrane region" description="Helical" evidence="2">
    <location>
        <begin position="122"/>
        <end position="148"/>
    </location>
</feature>
<reference evidence="4" key="1">
    <citation type="journal article" date="2015" name="PLoS ONE">
        <title>Comprehensive Evaluation of Toxoplasma gondii VEG and Neospora caninum LIV Genomes with Tachyzoite Stage Transcriptome and Proteome Defines Novel Transcript Features.</title>
        <authorList>
            <person name="Ramaprasad A."/>
            <person name="Mourier T."/>
            <person name="Naeem R."/>
            <person name="Malas T.B."/>
            <person name="Moussa E."/>
            <person name="Panigrahi A."/>
            <person name="Vermont S.J."/>
            <person name="Otto T.D."/>
            <person name="Wastling J."/>
            <person name="Pain A."/>
        </authorList>
    </citation>
    <scope>NUCLEOTIDE SEQUENCE</scope>
    <source>
        <strain evidence="4">Liverpool</strain>
    </source>
</reference>
<keyword evidence="3" id="KW-0732">Signal</keyword>
<evidence type="ECO:0000256" key="1">
    <source>
        <dbReference type="SAM" id="MobiDB-lite"/>
    </source>
</evidence>
<feature type="chain" id="PRO_5002523116" description="Transmembrane protein" evidence="3">
    <location>
        <begin position="19"/>
        <end position="230"/>
    </location>
</feature>
<keyword evidence="2" id="KW-0472">Membrane</keyword>
<evidence type="ECO:0008006" key="5">
    <source>
        <dbReference type="Google" id="ProtNLM"/>
    </source>
</evidence>